<protein>
    <submittedName>
        <fullName evidence="1">Uncharacterized protein</fullName>
    </submittedName>
</protein>
<sequence length="76" mass="8928">MHATKKLHKMTLCLYFARIGAKVMKKTSFENKKWANHPFSFFSYYSWQGKKVYCPLPESILRLPLLFMTTTSATTM</sequence>
<proteinExistence type="predicted"/>
<dbReference type="Proteomes" id="UP000295530">
    <property type="component" value="Unassembled WGS sequence"/>
</dbReference>
<reference evidence="1 2" key="1">
    <citation type="submission" date="2019-03" db="EMBL/GenBank/DDBJ databases">
        <title>Genomic analyses of the natural microbiome of Caenorhabditis elegans.</title>
        <authorList>
            <person name="Samuel B."/>
        </authorList>
    </citation>
    <scope>NUCLEOTIDE SEQUENCE [LARGE SCALE GENOMIC DNA]</scope>
    <source>
        <strain evidence="1 2">BIGb0156</strain>
    </source>
</reference>
<evidence type="ECO:0000313" key="1">
    <source>
        <dbReference type="EMBL" id="TDN46136.1"/>
    </source>
</evidence>
<dbReference type="EMBL" id="SNVX01000047">
    <property type="protein sequence ID" value="TDN46136.1"/>
    <property type="molecule type" value="Genomic_DNA"/>
</dbReference>
<gene>
    <name evidence="1" type="ORF">EC847_1476</name>
</gene>
<comment type="caution">
    <text evidence="1">The sequence shown here is derived from an EMBL/GenBank/DDBJ whole genome shotgun (WGS) entry which is preliminary data.</text>
</comment>
<evidence type="ECO:0000313" key="2">
    <source>
        <dbReference type="Proteomes" id="UP000295530"/>
    </source>
</evidence>
<dbReference type="AlphaFoldDB" id="A0A4R6DMI0"/>
<keyword evidence="2" id="KW-1185">Reference proteome</keyword>
<name>A0A4R6DMI0_SCAGO</name>
<accession>A0A4R6DMI0</accession>
<organism evidence="1 2">
    <name type="scientific">Scandinavium goeteborgense</name>
    <dbReference type="NCBI Taxonomy" id="1851514"/>
    <lineage>
        <taxon>Bacteria</taxon>
        <taxon>Pseudomonadati</taxon>
        <taxon>Pseudomonadota</taxon>
        <taxon>Gammaproteobacteria</taxon>
        <taxon>Enterobacterales</taxon>
        <taxon>Enterobacteriaceae</taxon>
        <taxon>Scandinavium</taxon>
    </lineage>
</organism>